<dbReference type="AlphaFoldDB" id="A0A852W073"/>
<dbReference type="InterPro" id="IPR051266">
    <property type="entry name" value="CLCR"/>
</dbReference>
<keyword evidence="6" id="KW-1185">Reference proteome</keyword>
<evidence type="ECO:0000256" key="2">
    <source>
        <dbReference type="SAM" id="Phobius"/>
    </source>
</evidence>
<dbReference type="InterPro" id="IPR002035">
    <property type="entry name" value="VWF_A"/>
</dbReference>
<feature type="region of interest" description="Disordered" evidence="1">
    <location>
        <begin position="590"/>
        <end position="630"/>
    </location>
</feature>
<comment type="caution">
    <text evidence="5">The sequence shown here is derived from an EMBL/GenBank/DDBJ whole genome shotgun (WGS) entry which is preliminary data.</text>
</comment>
<evidence type="ECO:0000256" key="1">
    <source>
        <dbReference type="SAM" id="MobiDB-lite"/>
    </source>
</evidence>
<dbReference type="RefSeq" id="WP_185991829.1">
    <property type="nucleotide sequence ID" value="NZ_JACCAE010000001.1"/>
</dbReference>
<keyword evidence="2" id="KW-0472">Membrane</keyword>
<dbReference type="PANTHER" id="PTHR10579">
    <property type="entry name" value="CALCIUM-ACTIVATED CHLORIDE CHANNEL REGULATOR"/>
    <property type="match status" value="1"/>
</dbReference>
<evidence type="ECO:0000313" key="5">
    <source>
        <dbReference type="EMBL" id="NYF99081.1"/>
    </source>
</evidence>
<name>A0A852W073_9MICO</name>
<dbReference type="SMART" id="SM00327">
    <property type="entry name" value="VWA"/>
    <property type="match status" value="1"/>
</dbReference>
<feature type="chain" id="PRO_5038845331" evidence="3">
    <location>
        <begin position="35"/>
        <end position="665"/>
    </location>
</feature>
<gene>
    <name evidence="5" type="ORF">BJY20_002473</name>
</gene>
<evidence type="ECO:0000259" key="4">
    <source>
        <dbReference type="PROSITE" id="PS50234"/>
    </source>
</evidence>
<keyword evidence="3" id="KW-0732">Signal</keyword>
<dbReference type="InterPro" id="IPR036465">
    <property type="entry name" value="vWFA_dom_sf"/>
</dbReference>
<dbReference type="EMBL" id="JACCAE010000001">
    <property type="protein sequence ID" value="NYF99081.1"/>
    <property type="molecule type" value="Genomic_DNA"/>
</dbReference>
<dbReference type="PANTHER" id="PTHR10579:SF43">
    <property type="entry name" value="ZINC FINGER (C3HC4-TYPE RING FINGER) FAMILY PROTEIN"/>
    <property type="match status" value="1"/>
</dbReference>
<dbReference type="Gene3D" id="3.40.50.410">
    <property type="entry name" value="von Willebrand factor, type A domain"/>
    <property type="match status" value="1"/>
</dbReference>
<protein>
    <submittedName>
        <fullName evidence="5">Ca-activated chloride channel family protein</fullName>
    </submittedName>
</protein>
<keyword evidence="2" id="KW-1133">Transmembrane helix</keyword>
<dbReference type="PROSITE" id="PS50234">
    <property type="entry name" value="VWFA"/>
    <property type="match status" value="1"/>
</dbReference>
<dbReference type="Pfam" id="PF00092">
    <property type="entry name" value="VWA"/>
    <property type="match status" value="1"/>
</dbReference>
<feature type="signal peptide" evidence="3">
    <location>
        <begin position="1"/>
        <end position="34"/>
    </location>
</feature>
<reference evidence="5 6" key="1">
    <citation type="submission" date="2020-07" db="EMBL/GenBank/DDBJ databases">
        <title>Sequencing the genomes of 1000 actinobacteria strains.</title>
        <authorList>
            <person name="Klenk H.-P."/>
        </authorList>
    </citation>
    <scope>NUCLEOTIDE SEQUENCE [LARGE SCALE GENOMIC DNA]</scope>
    <source>
        <strain evidence="5 6">DSM 26154</strain>
    </source>
</reference>
<dbReference type="SUPFAM" id="SSF53300">
    <property type="entry name" value="vWA-like"/>
    <property type="match status" value="1"/>
</dbReference>
<keyword evidence="2" id="KW-0812">Transmembrane</keyword>
<sequence length="665" mass="70156">MHTSTATVQALLGAGLSGVLALTGAVTTTSSATAGTAATSTATEDPGELLLMLDASGSMKEPDPAGGTKMAAAKKALTGVVDSLPRDAHVGLRVYGATEPGGTPTKAACADTQLAVPIGPVDKPALTKAIRGFEAKGETPIAHSLTKAMDDLGTKGKRNIVLVSDGEESCVPDPCPVVKKLVKNGVDLRIDTVGFGVKDTARKQLQCIADAGDGTYYDAKDADQLATSLTKISTRAVRQFSVEGTPITLTEDKTDAPTVTPGRYTDTFSVSAEPRYARIKRTPNSIVHIGLVARPPFQDREMNDSEFWEIITYTPDGEQCTRGYSTSTEFFRGVESITVGTSVNNQVTDPAADNACATSDELLLEVTHDEGKGTDIPVQLVYVEEPPVRDPDSLPAPLDGEKITGWTAKGDGSAEPVVGGGGFADAATLAPGSYEETILAGEQLYYRVRVGYGQRAAFTARVSTEGTPLGEGGSQELDSTDYILFTVNSWNPALREITRINEGEPENREHLSSHAHSLVLGEYIPEVRYRNKDASTYGSDHEEFDHASMSGYYYFAIGRESSRGDDLDAPLTAQIDVDVKGEISGEPRFAGAADTSAQSPSPTTDGHGTSSNSDNTRASTTTSQDEGGSRLPWIGGGLLAAIVLVSGAWFGLRRKGSSQSERSQE</sequence>
<proteinExistence type="predicted"/>
<accession>A0A852W073</accession>
<evidence type="ECO:0000256" key="3">
    <source>
        <dbReference type="SAM" id="SignalP"/>
    </source>
</evidence>
<feature type="compositionally biased region" description="Polar residues" evidence="1">
    <location>
        <begin position="595"/>
        <end position="626"/>
    </location>
</feature>
<evidence type="ECO:0000313" key="6">
    <source>
        <dbReference type="Proteomes" id="UP000554054"/>
    </source>
</evidence>
<feature type="domain" description="VWFA" evidence="4">
    <location>
        <begin position="48"/>
        <end position="232"/>
    </location>
</feature>
<organism evidence="5 6">
    <name type="scientific">Janibacter cremeus</name>
    <dbReference type="NCBI Taxonomy" id="1285192"/>
    <lineage>
        <taxon>Bacteria</taxon>
        <taxon>Bacillati</taxon>
        <taxon>Actinomycetota</taxon>
        <taxon>Actinomycetes</taxon>
        <taxon>Micrococcales</taxon>
        <taxon>Intrasporangiaceae</taxon>
        <taxon>Janibacter</taxon>
    </lineage>
</organism>
<dbReference type="Proteomes" id="UP000554054">
    <property type="component" value="Unassembled WGS sequence"/>
</dbReference>
<feature type="transmembrane region" description="Helical" evidence="2">
    <location>
        <begin position="631"/>
        <end position="652"/>
    </location>
</feature>